<feature type="compositionally biased region" description="Polar residues" evidence="2">
    <location>
        <begin position="53"/>
        <end position="64"/>
    </location>
</feature>
<gene>
    <name evidence="3" type="ORF">V9T40_014282</name>
</gene>
<dbReference type="EMBL" id="JBBCAQ010000038">
    <property type="protein sequence ID" value="KAK7571810.1"/>
    <property type="molecule type" value="Genomic_DNA"/>
</dbReference>
<reference evidence="3 4" key="1">
    <citation type="submission" date="2024-03" db="EMBL/GenBank/DDBJ databases">
        <title>Adaptation during the transition from Ophiocordyceps entomopathogen to insect associate is accompanied by gene loss and intensified selection.</title>
        <authorList>
            <person name="Ward C.M."/>
            <person name="Onetto C.A."/>
            <person name="Borneman A.R."/>
        </authorList>
    </citation>
    <scope>NUCLEOTIDE SEQUENCE [LARGE SCALE GENOMIC DNA]</scope>
    <source>
        <strain evidence="3">AWRI1</strain>
        <tissue evidence="3">Single Adult Female</tissue>
    </source>
</reference>
<feature type="compositionally biased region" description="Polar residues" evidence="2">
    <location>
        <begin position="34"/>
        <end position="44"/>
    </location>
</feature>
<keyword evidence="1" id="KW-0175">Coiled coil</keyword>
<proteinExistence type="predicted"/>
<dbReference type="PANTHER" id="PTHR31432">
    <property type="entry name" value="INTRAFLAGELLAR TRANSPORT PROTEIN 74 HOMOLOG"/>
    <property type="match status" value="1"/>
</dbReference>
<dbReference type="AlphaFoldDB" id="A0AAN9T6M4"/>
<evidence type="ECO:0000313" key="3">
    <source>
        <dbReference type="EMBL" id="KAK7571810.1"/>
    </source>
</evidence>
<evidence type="ECO:0000256" key="1">
    <source>
        <dbReference type="SAM" id="Coils"/>
    </source>
</evidence>
<keyword evidence="4" id="KW-1185">Reference proteome</keyword>
<feature type="coiled-coil region" evidence="1">
    <location>
        <begin position="212"/>
        <end position="398"/>
    </location>
</feature>
<comment type="caution">
    <text evidence="3">The sequence shown here is derived from an EMBL/GenBank/DDBJ whole genome shotgun (WGS) entry which is preliminary data.</text>
</comment>
<dbReference type="GO" id="GO:0030992">
    <property type="term" value="C:intraciliary transport particle B"/>
    <property type="evidence" value="ECO:0007669"/>
    <property type="project" value="InterPro"/>
</dbReference>
<dbReference type="GO" id="GO:0035735">
    <property type="term" value="P:intraciliary transport involved in cilium assembly"/>
    <property type="evidence" value="ECO:0007669"/>
    <property type="project" value="TreeGrafter"/>
</dbReference>
<evidence type="ECO:0008006" key="5">
    <source>
        <dbReference type="Google" id="ProtNLM"/>
    </source>
</evidence>
<dbReference type="InterPro" id="IPR029602">
    <property type="entry name" value="IFT74"/>
</dbReference>
<evidence type="ECO:0000256" key="2">
    <source>
        <dbReference type="SAM" id="MobiDB-lite"/>
    </source>
</evidence>
<organism evidence="3 4">
    <name type="scientific">Parthenolecanium corni</name>
    <dbReference type="NCBI Taxonomy" id="536013"/>
    <lineage>
        <taxon>Eukaryota</taxon>
        <taxon>Metazoa</taxon>
        <taxon>Ecdysozoa</taxon>
        <taxon>Arthropoda</taxon>
        <taxon>Hexapoda</taxon>
        <taxon>Insecta</taxon>
        <taxon>Pterygota</taxon>
        <taxon>Neoptera</taxon>
        <taxon>Paraneoptera</taxon>
        <taxon>Hemiptera</taxon>
        <taxon>Sternorrhyncha</taxon>
        <taxon>Coccoidea</taxon>
        <taxon>Coccidae</taxon>
        <taxon>Parthenolecanium</taxon>
    </lineage>
</organism>
<feature type="region of interest" description="Disordered" evidence="2">
    <location>
        <begin position="1"/>
        <end position="70"/>
    </location>
</feature>
<dbReference type="Proteomes" id="UP001367676">
    <property type="component" value="Unassembled WGS sequence"/>
</dbReference>
<accession>A0AAN9T6M4</accession>
<dbReference type="GO" id="GO:0005929">
    <property type="term" value="C:cilium"/>
    <property type="evidence" value="ECO:0007669"/>
    <property type="project" value="TreeGrafter"/>
</dbReference>
<name>A0AAN9T6M4_9HEMI</name>
<protein>
    <recommendedName>
        <fullName evidence="5">Intraflagellar transport protein 74 homolog</fullName>
    </recommendedName>
</protein>
<feature type="coiled-coil region" evidence="1">
    <location>
        <begin position="499"/>
        <end position="594"/>
    </location>
</feature>
<dbReference type="GO" id="GO:0048487">
    <property type="term" value="F:beta-tubulin binding"/>
    <property type="evidence" value="ECO:0007669"/>
    <property type="project" value="InterPro"/>
</dbReference>
<evidence type="ECO:0000313" key="4">
    <source>
        <dbReference type="Proteomes" id="UP001367676"/>
    </source>
</evidence>
<sequence length="640" mass="74804">MDRPKTAKQNENSQQKKDDEDLNQGRPSSRRGLRTQQRDISTQEMKLERTFSRGASTISSQDGSGTWRPPSGIARIKGTASRLVSAASQQRTLSVTASPPRLDSQVNITDRLITQQGLSSRARSSGTGLRGPGKRQVLDKRYYEGVLQLKIQELTTEISSLRKDIENSNKEREDFLIYDRQNKERAKELTELQGTLADYNLVIDKIHTGTEMKDIEAEYQALKMENDAEHLKLEQLFKERTQKQQQIHQLEEEIKKERHIAEKLMENMSPEMREKYSLLSNDNVKLQKTIDQIQKELDTIAKEKILLEHQISSSPLKQEAAKLELKLVELEEKRNTLTSEENENDPNNLQQKYLNQVREDNAEIATMERSMNQLQDELNNNKKQLEQIEQDLEECQSDRHKKYVELRKREETIESFLSSYENMKRKESESSTQVKAEIVKMMSAISEHLVTLPVTEHEYELINKELSQIEGDSQSPGKNSICVQFKQKQLYLEKLHTLEAKLGKEMGALEERIDKTQSEIHNFENLDALKDEAEKKRSELLRKKQEFLTVQDHIKEELKNTKQKYEKIQRELQGNETYKQLQALERKFAQIEQDNFAFKEFIADKNCEMNYEKQKKTAIKLMRQYNDDLKEKYKSNLQEI</sequence>
<dbReference type="PANTHER" id="PTHR31432:SF0">
    <property type="entry name" value="INTRAFLAGELLAR TRANSPORT PROTEIN 74 HOMOLOG"/>
    <property type="match status" value="1"/>
</dbReference>